<dbReference type="InterPro" id="IPR033764">
    <property type="entry name" value="Sdr_B"/>
</dbReference>
<evidence type="ECO:0000259" key="5">
    <source>
        <dbReference type="Pfam" id="PF17210"/>
    </source>
</evidence>
<name>A0ABX5PYA1_9FLAO</name>
<dbReference type="Gene3D" id="4.10.1080.10">
    <property type="entry name" value="TSP type-3 repeat"/>
    <property type="match status" value="1"/>
</dbReference>
<feature type="domain" description="SD-repeat containing protein B" evidence="5">
    <location>
        <begin position="183"/>
        <end position="257"/>
    </location>
</feature>
<evidence type="ECO:0000313" key="7">
    <source>
        <dbReference type="Proteomes" id="UP000248584"/>
    </source>
</evidence>
<proteinExistence type="predicted"/>
<feature type="compositionally biased region" description="Low complexity" evidence="4">
    <location>
        <begin position="365"/>
        <end position="380"/>
    </location>
</feature>
<feature type="region of interest" description="Disordered" evidence="4">
    <location>
        <begin position="553"/>
        <end position="579"/>
    </location>
</feature>
<dbReference type="Proteomes" id="UP000248584">
    <property type="component" value="Unassembled WGS sequence"/>
</dbReference>
<dbReference type="RefSeq" id="WP_211315299.1">
    <property type="nucleotide sequence ID" value="NZ_QKZR01000002.1"/>
</dbReference>
<dbReference type="SUPFAM" id="SSF103647">
    <property type="entry name" value="TSP type-3 repeat"/>
    <property type="match status" value="2"/>
</dbReference>
<dbReference type="SUPFAM" id="SSF117074">
    <property type="entry name" value="Hypothetical protein PA1324"/>
    <property type="match status" value="2"/>
</dbReference>
<dbReference type="Pfam" id="PF17210">
    <property type="entry name" value="SdrD_B"/>
    <property type="match status" value="2"/>
</dbReference>
<evidence type="ECO:0000256" key="1">
    <source>
        <dbReference type="ARBA" id="ARBA00004613"/>
    </source>
</evidence>
<feature type="region of interest" description="Disordered" evidence="4">
    <location>
        <begin position="361"/>
        <end position="508"/>
    </location>
</feature>
<keyword evidence="2" id="KW-0964">Secreted</keyword>
<evidence type="ECO:0000313" key="6">
    <source>
        <dbReference type="EMBL" id="PZX40745.1"/>
    </source>
</evidence>
<evidence type="ECO:0000256" key="2">
    <source>
        <dbReference type="ARBA" id="ARBA00022525"/>
    </source>
</evidence>
<protein>
    <submittedName>
        <fullName evidence="6">Gliding motility-associated-like protein</fullName>
    </submittedName>
</protein>
<feature type="compositionally biased region" description="Acidic residues" evidence="4">
    <location>
        <begin position="413"/>
        <end position="432"/>
    </location>
</feature>
<feature type="compositionally biased region" description="Acidic residues" evidence="4">
    <location>
        <begin position="387"/>
        <end position="404"/>
    </location>
</feature>
<keyword evidence="3" id="KW-0732">Signal</keyword>
<accession>A0ABX5PYA1</accession>
<dbReference type="InterPro" id="IPR013783">
    <property type="entry name" value="Ig-like_fold"/>
</dbReference>
<reference evidence="6 7" key="1">
    <citation type="submission" date="2018-06" db="EMBL/GenBank/DDBJ databases">
        <title>Genomic Encyclopedia of Archaeal and Bacterial Type Strains, Phase II (KMG-II): from individual species to whole genera.</title>
        <authorList>
            <person name="Goeker M."/>
        </authorList>
    </citation>
    <scope>NUCLEOTIDE SEQUENCE [LARGE SCALE GENOMIC DNA]</scope>
    <source>
        <strain evidence="6 7">DSM 17205</strain>
    </source>
</reference>
<evidence type="ECO:0000256" key="3">
    <source>
        <dbReference type="ARBA" id="ARBA00022729"/>
    </source>
</evidence>
<dbReference type="Gene3D" id="2.60.40.10">
    <property type="entry name" value="Immunoglobulins"/>
    <property type="match status" value="3"/>
</dbReference>
<feature type="non-terminal residue" evidence="6">
    <location>
        <position position="1"/>
    </location>
</feature>
<evidence type="ECO:0000256" key="4">
    <source>
        <dbReference type="SAM" id="MobiDB-lite"/>
    </source>
</evidence>
<feature type="domain" description="SD-repeat containing protein B" evidence="5">
    <location>
        <begin position="82"/>
        <end position="155"/>
    </location>
</feature>
<comment type="subcellular location">
    <subcellularLocation>
        <location evidence="1">Secreted</location>
    </subcellularLocation>
</comment>
<gene>
    <name evidence="6" type="ORF">LX97_01516</name>
</gene>
<keyword evidence="7" id="KW-1185">Reference proteome</keyword>
<dbReference type="EMBL" id="QKZR01000002">
    <property type="protein sequence ID" value="PZX40745.1"/>
    <property type="molecule type" value="Genomic_DNA"/>
</dbReference>
<feature type="compositionally biased region" description="Acidic residues" evidence="4">
    <location>
        <begin position="473"/>
        <end position="508"/>
    </location>
</feature>
<feature type="compositionally biased region" description="Basic and acidic residues" evidence="4">
    <location>
        <begin position="553"/>
        <end position="563"/>
    </location>
</feature>
<dbReference type="InterPro" id="IPR028974">
    <property type="entry name" value="TSP_type-3_rpt"/>
</dbReference>
<dbReference type="Pfam" id="PF13585">
    <property type="entry name" value="CHU_C"/>
    <property type="match status" value="1"/>
</dbReference>
<comment type="caution">
    <text evidence="6">The sequence shown here is derived from an EMBL/GenBank/DDBJ whole genome shotgun (WGS) entry which is preliminary data.</text>
</comment>
<organism evidence="6 7">
    <name type="scientific">Nonlabens dokdonensis</name>
    <dbReference type="NCBI Taxonomy" id="328515"/>
    <lineage>
        <taxon>Bacteria</taxon>
        <taxon>Pseudomonadati</taxon>
        <taxon>Bacteroidota</taxon>
        <taxon>Flavobacteriia</taxon>
        <taxon>Flavobacteriales</taxon>
        <taxon>Flavobacteriaceae</taxon>
        <taxon>Nonlabens</taxon>
    </lineage>
</organism>
<sequence length="696" mass="72961">SGVSVVITDMNGVSQTIVTDINGDYSASVLAGAVTVDIDETTLPAGAVQTEGTDPTVVTVTVGTVTFEENNGYQVPNESGTISGHVYNDLNGNGVQDAGEPDLSGVSVIITDTFGLVQTIVTDANGDYSATVRAGQNATVDIDDTTLPTGAVQTEGTDPTTVTVVAGVDTFEENNGYNVPGTISGVVYEDVNGNGVQDAGEPGISGVDVVITDSAGNMQTVVTDVNGDYTATVVASGDATVDIDETTLPAGAVQTEGTDPTTVTVVAGADTFEENNGYVSNGTLEGFVFEDIDGDGIYDPSVDLLFPAGTVVVITDLAGNTFNTTVDANGDWSVSVPVGDYTVDIDESTLPVNYQLTTIGSDPENATVTGGNTTSTTNDGYQALPDNDMDGIPDVDDIDDDNDGILDVLEGGGDSDGDGIPDWFDQDSDGDGIPDNVESQTSAGYVEPSGVDSDGNGLDDAYETTPGSGEGIDPLDFDGDGVPDYLDDDSDNDGVPDSTEGFDFDNDGVADIMPSGNDVDMDGIDDAFDGDLNGYEDPNGIVVVNDPIFDLNNTDRDGEPDYRDIDDENDGIVTGPDPIGDDFDGDGIPDYLDADPRVVRVFNAITPDGDSQNDFFFLQGIENFENTVQIFNRWGVEVYNAENYNNANRAFRGLSEGRVTVSQGEQLPEGTYFYVLEYIDDQNQTIRKAGYLYINR</sequence>